<dbReference type="PROSITE" id="PS50017">
    <property type="entry name" value="DEATH_DOMAIN"/>
    <property type="match status" value="1"/>
</dbReference>
<dbReference type="Proteomes" id="UP001164746">
    <property type="component" value="Chromosome 9"/>
</dbReference>
<dbReference type="SUPFAM" id="SSF53067">
    <property type="entry name" value="Actin-like ATPase domain"/>
    <property type="match status" value="2"/>
</dbReference>
<organism evidence="5 6">
    <name type="scientific">Mya arenaria</name>
    <name type="common">Soft-shell clam</name>
    <dbReference type="NCBI Taxonomy" id="6604"/>
    <lineage>
        <taxon>Eukaryota</taxon>
        <taxon>Metazoa</taxon>
        <taxon>Spiralia</taxon>
        <taxon>Lophotrochozoa</taxon>
        <taxon>Mollusca</taxon>
        <taxon>Bivalvia</taxon>
        <taxon>Autobranchia</taxon>
        <taxon>Heteroconchia</taxon>
        <taxon>Euheterodonta</taxon>
        <taxon>Imparidentia</taxon>
        <taxon>Neoheterodontei</taxon>
        <taxon>Myida</taxon>
        <taxon>Myoidea</taxon>
        <taxon>Myidae</taxon>
        <taxon>Mya</taxon>
    </lineage>
</organism>
<evidence type="ECO:0000256" key="2">
    <source>
        <dbReference type="ARBA" id="ARBA00022741"/>
    </source>
</evidence>
<dbReference type="PANTHER" id="PTHR14187">
    <property type="entry name" value="ALPHA KINASE/ELONGATION FACTOR 2 KINASE"/>
    <property type="match status" value="1"/>
</dbReference>
<dbReference type="Gene3D" id="3.30.420.40">
    <property type="match status" value="1"/>
</dbReference>
<name>A0ABY7EYK6_MYAAR</name>
<evidence type="ECO:0000259" key="4">
    <source>
        <dbReference type="PROSITE" id="PS50017"/>
    </source>
</evidence>
<keyword evidence="3" id="KW-0067">ATP-binding</keyword>
<accession>A0ABY7EYK6</accession>
<dbReference type="Pfam" id="PF00012">
    <property type="entry name" value="HSP70"/>
    <property type="match status" value="1"/>
</dbReference>
<reference evidence="5" key="1">
    <citation type="submission" date="2022-11" db="EMBL/GenBank/DDBJ databases">
        <title>Centuries of genome instability and evolution in soft-shell clam transmissible cancer (bioRxiv).</title>
        <authorList>
            <person name="Hart S.F.M."/>
            <person name="Yonemitsu M.A."/>
            <person name="Giersch R.M."/>
            <person name="Beal B.F."/>
            <person name="Arriagada G."/>
            <person name="Davis B.W."/>
            <person name="Ostrander E.A."/>
            <person name="Goff S.P."/>
            <person name="Metzger M.J."/>
        </authorList>
    </citation>
    <scope>NUCLEOTIDE SEQUENCE</scope>
    <source>
        <strain evidence="5">MELC-2E11</strain>
        <tissue evidence="5">Siphon/mantle</tissue>
    </source>
</reference>
<proteinExistence type="inferred from homology"/>
<evidence type="ECO:0000256" key="1">
    <source>
        <dbReference type="ARBA" id="ARBA00007381"/>
    </source>
</evidence>
<dbReference type="SUPFAM" id="SSF47986">
    <property type="entry name" value="DEATH domain"/>
    <property type="match status" value="1"/>
</dbReference>
<feature type="domain" description="Death" evidence="4">
    <location>
        <begin position="30"/>
        <end position="99"/>
    </location>
</feature>
<dbReference type="CDD" id="cd10229">
    <property type="entry name" value="ASKHA_NBD_HSP70_HSPA12"/>
    <property type="match status" value="1"/>
</dbReference>
<dbReference type="PANTHER" id="PTHR14187:SF5">
    <property type="entry name" value="HEAT SHOCK 70 KDA PROTEIN 12A"/>
    <property type="match status" value="1"/>
</dbReference>
<sequence>MSELCETCFYGLYLQLHNMENFDVLSRIPDDKELSLVANEIGNGWELLAASLGLSTPFVQRLKIDHNGDSSQQIFHMLIKWKQAKAMDATFRNLFKEMKASLSVDFHEICTKLKFPTGVLDKLEQRRLVASIDFGTTNSSWAYSFDTEFVNNPTKIVTKQWGKAHILNDKEPTSILISGDGLTFEAFGNDAEKRYSNLAGDGKHRNTYFFSNMKMFLFTNKVIDKDMKIKDTFNNELPAQRVISMALKFLKDDLMKDVRSRNSTQIHNNDVLWVLTVPAIWSDQAKCFMRECAVMAGILNENLILALEPEAASMFCRNISVEKTIGSGGTVDITVHTVLENGKLKEMHTPSGGNWGGRRVDEAFEELLDATLGCVGIFDHLKQGNMEDYLEFRRRFEILKREISPNQQADSVLSFPYSFIGLVKDTTGKSIEELMDTPQVKSRLTFDQGRLSIKAAIMQDLFSMSINNIVHSLCDIVCNIPPCKAVVMVGGFSKSPMLQSAVRSAFPNIGVILPSETGLAIIKGAVIFGHTEQQNGDIIQSRIARSTYGLNAHSDCDPKQPQNAFTSDSGKKMVKNGFEKLIERGKPTKSDASREFSLTPFISVDNIEVPLFRSAKANPMYINEPGCENIGRIVLPIYLSNNLYKFVVEFGGTEIIVRVVNSETGKEVKRFLDLPC</sequence>
<protein>
    <submittedName>
        <fullName evidence="5">HS12A-like protein</fullName>
    </submittedName>
</protein>
<dbReference type="InterPro" id="IPR000488">
    <property type="entry name" value="Death_dom"/>
</dbReference>
<dbReference type="Pfam" id="PF00531">
    <property type="entry name" value="Death"/>
    <property type="match status" value="1"/>
</dbReference>
<dbReference type="CDD" id="cd01670">
    <property type="entry name" value="Death"/>
    <property type="match status" value="1"/>
</dbReference>
<dbReference type="EMBL" id="CP111020">
    <property type="protein sequence ID" value="WAR14049.1"/>
    <property type="molecule type" value="Genomic_DNA"/>
</dbReference>
<evidence type="ECO:0000313" key="5">
    <source>
        <dbReference type="EMBL" id="WAR14049.1"/>
    </source>
</evidence>
<evidence type="ECO:0000256" key="3">
    <source>
        <dbReference type="ARBA" id="ARBA00022840"/>
    </source>
</evidence>
<dbReference type="InterPro" id="IPR013126">
    <property type="entry name" value="Hsp_70_fam"/>
</dbReference>
<comment type="similarity">
    <text evidence="1">Belongs to the heat shock protein 70 family.</text>
</comment>
<dbReference type="InterPro" id="IPR011029">
    <property type="entry name" value="DEATH-like_dom_sf"/>
</dbReference>
<keyword evidence="2" id="KW-0547">Nucleotide-binding</keyword>
<keyword evidence="6" id="KW-1185">Reference proteome</keyword>
<dbReference type="InterPro" id="IPR043129">
    <property type="entry name" value="ATPase_NBD"/>
</dbReference>
<gene>
    <name evidence="5" type="ORF">MAR_004154</name>
</gene>
<dbReference type="Gene3D" id="1.10.533.10">
    <property type="entry name" value="Death Domain, Fas"/>
    <property type="match status" value="1"/>
</dbReference>
<evidence type="ECO:0000313" key="6">
    <source>
        <dbReference type="Proteomes" id="UP001164746"/>
    </source>
</evidence>